<dbReference type="Gene3D" id="1.10.472.30">
    <property type="entry name" value="Transcription elongation factor S-II, central domain"/>
    <property type="match status" value="1"/>
</dbReference>
<dbReference type="AlphaFoldDB" id="A0A1D8NHQ0"/>
<dbReference type="PROSITE" id="PS51321">
    <property type="entry name" value="TFIIS_CENTRAL"/>
    <property type="match status" value="1"/>
</dbReference>
<dbReference type="Proteomes" id="UP000182444">
    <property type="component" value="Chromosome 1E"/>
</dbReference>
<keyword evidence="8" id="KW-0804">Transcription</keyword>
<dbReference type="eggNOG" id="KOG1105">
    <property type="taxonomic scope" value="Eukaryota"/>
</dbReference>
<dbReference type="PROSITE" id="PS51133">
    <property type="entry name" value="ZF_TFIIS_2"/>
    <property type="match status" value="1"/>
</dbReference>
<dbReference type="SMART" id="SM00510">
    <property type="entry name" value="TFS2M"/>
    <property type="match status" value="1"/>
</dbReference>
<dbReference type="NCBIfam" id="TIGR01385">
    <property type="entry name" value="TFSII"/>
    <property type="match status" value="1"/>
</dbReference>
<dbReference type="InterPro" id="IPR035100">
    <property type="entry name" value="TF_IIS-typ"/>
</dbReference>
<dbReference type="GO" id="GO:0006368">
    <property type="term" value="P:transcription elongation by RNA polymerase II"/>
    <property type="evidence" value="ECO:0007669"/>
    <property type="project" value="InterPro"/>
</dbReference>
<evidence type="ECO:0000313" key="17">
    <source>
        <dbReference type="Proteomes" id="UP000256601"/>
    </source>
</evidence>
<keyword evidence="5 7" id="KW-0539">Nucleus</keyword>
<dbReference type="GO" id="GO:0006362">
    <property type="term" value="P:transcription elongation by RNA polymerase I"/>
    <property type="evidence" value="ECO:0007669"/>
    <property type="project" value="TreeGrafter"/>
</dbReference>
<evidence type="ECO:0000313" key="15">
    <source>
        <dbReference type="EMBL" id="RDW26947.1"/>
    </source>
</evidence>
<dbReference type="Gene3D" id="1.20.930.10">
    <property type="entry name" value="Conserved domain common to transcription factors TFIIS, elongin A, CRSP70"/>
    <property type="match status" value="1"/>
</dbReference>
<dbReference type="Pfam" id="PF07500">
    <property type="entry name" value="TFIIS_M"/>
    <property type="match status" value="1"/>
</dbReference>
<dbReference type="RefSeq" id="XP_503724.1">
    <property type="nucleotide sequence ID" value="XM_503724.1"/>
</dbReference>
<dbReference type="GO" id="GO:0005737">
    <property type="term" value="C:cytoplasm"/>
    <property type="evidence" value="ECO:0007669"/>
    <property type="project" value="EnsemblFungi"/>
</dbReference>
<comment type="similarity">
    <text evidence="8">Belongs to the TFS-II family.</text>
</comment>
<feature type="domain" description="TFIIS central" evidence="13">
    <location>
        <begin position="136"/>
        <end position="250"/>
    </location>
</feature>
<dbReference type="GO" id="GO:0005634">
    <property type="term" value="C:nucleus"/>
    <property type="evidence" value="ECO:0007669"/>
    <property type="project" value="UniProtKB-SubCell"/>
</dbReference>
<dbReference type="GO" id="GO:0001139">
    <property type="term" value="F:RNA polymerase II complex recruiting activity"/>
    <property type="evidence" value="ECO:0007669"/>
    <property type="project" value="TreeGrafter"/>
</dbReference>
<gene>
    <name evidence="15" type="ORF">B0I71DRAFT_129938</name>
    <name evidence="14" type="ORF">YALI1_E11341g</name>
</gene>
<dbReference type="OrthoDB" id="44867at2759"/>
<dbReference type="InterPro" id="IPR001222">
    <property type="entry name" value="Znf_TFIIS"/>
</dbReference>
<dbReference type="CDD" id="cd13749">
    <property type="entry name" value="Zn-ribbon_TFIIS"/>
    <property type="match status" value="1"/>
</dbReference>
<dbReference type="InterPro" id="IPR017923">
    <property type="entry name" value="TFIIS_N"/>
</dbReference>
<dbReference type="SUPFAM" id="SSF46942">
    <property type="entry name" value="Elongation factor TFIIS domain 2"/>
    <property type="match status" value="1"/>
</dbReference>
<feature type="compositionally biased region" description="Basic and acidic residues" evidence="10">
    <location>
        <begin position="79"/>
        <end position="99"/>
    </location>
</feature>
<keyword evidence="3 6" id="KW-0863">Zinc-finger</keyword>
<dbReference type="GO" id="GO:0000977">
    <property type="term" value="F:RNA polymerase II transcription regulatory region sequence-specific DNA binding"/>
    <property type="evidence" value="ECO:0007669"/>
    <property type="project" value="TreeGrafter"/>
</dbReference>
<dbReference type="CDD" id="cd00183">
    <property type="entry name" value="TFIIS_I"/>
    <property type="match status" value="1"/>
</dbReference>
<evidence type="ECO:0000256" key="5">
    <source>
        <dbReference type="ARBA" id="ARBA00023242"/>
    </source>
</evidence>
<evidence type="ECO:0000256" key="1">
    <source>
        <dbReference type="ARBA" id="ARBA00004123"/>
    </source>
</evidence>
<keyword evidence="9" id="KW-0175">Coiled coil</keyword>
<dbReference type="VEuPathDB" id="FungiDB:YALI1_E11341g"/>
<name>A0A1D8NHQ0_YARLL</name>
<dbReference type="PANTHER" id="PTHR11477">
    <property type="entry name" value="TRANSCRIPTION FACTOR S-II ZINC FINGER DOMAIN-CONTAINING PROTEIN"/>
    <property type="match status" value="1"/>
</dbReference>
<evidence type="ECO:0000256" key="9">
    <source>
        <dbReference type="SAM" id="Coils"/>
    </source>
</evidence>
<feature type="coiled-coil region" evidence="9">
    <location>
        <begin position="217"/>
        <end position="244"/>
    </location>
</feature>
<dbReference type="InterPro" id="IPR006289">
    <property type="entry name" value="TFSII"/>
</dbReference>
<evidence type="ECO:0000256" key="4">
    <source>
        <dbReference type="ARBA" id="ARBA00022833"/>
    </source>
</evidence>
<organism evidence="14 16">
    <name type="scientific">Yarrowia lipolytica</name>
    <name type="common">Candida lipolytica</name>
    <dbReference type="NCBI Taxonomy" id="4952"/>
    <lineage>
        <taxon>Eukaryota</taxon>
        <taxon>Fungi</taxon>
        <taxon>Dikarya</taxon>
        <taxon>Ascomycota</taxon>
        <taxon>Saccharomycotina</taxon>
        <taxon>Dipodascomycetes</taxon>
        <taxon>Dipodascales</taxon>
        <taxon>Dipodascales incertae sedis</taxon>
        <taxon>Yarrowia</taxon>
    </lineage>
</organism>
<dbReference type="GO" id="GO:0031440">
    <property type="term" value="P:regulation of mRNA 3'-end processing"/>
    <property type="evidence" value="ECO:0007669"/>
    <property type="project" value="TreeGrafter"/>
</dbReference>
<feature type="domain" description="TFIIS-type" evidence="11">
    <location>
        <begin position="253"/>
        <end position="293"/>
    </location>
</feature>
<dbReference type="InterPro" id="IPR003617">
    <property type="entry name" value="TFIIS/CRSP70_N_sub"/>
</dbReference>
<evidence type="ECO:0000259" key="11">
    <source>
        <dbReference type="PROSITE" id="PS51133"/>
    </source>
</evidence>
<reference evidence="14 16" key="1">
    <citation type="journal article" date="2016" name="PLoS ONE">
        <title>Sequence Assembly of Yarrowia lipolytica Strain W29/CLIB89 Shows Transposable Element Diversity.</title>
        <authorList>
            <person name="Magnan C."/>
            <person name="Yu J."/>
            <person name="Chang I."/>
            <person name="Jahn E."/>
            <person name="Kanomata Y."/>
            <person name="Wu J."/>
            <person name="Zeller M."/>
            <person name="Oakes M."/>
            <person name="Baldi P."/>
            <person name="Sandmeyer S."/>
        </authorList>
    </citation>
    <scope>NUCLEOTIDE SEQUENCE [LARGE SCALE GENOMIC DNA]</scope>
    <source>
        <strain evidence="14">CLIB89</strain>
        <strain evidence="16">CLIB89(W29)</strain>
    </source>
</reference>
<dbReference type="PROSITE" id="PS00466">
    <property type="entry name" value="ZF_TFIIS_1"/>
    <property type="match status" value="1"/>
</dbReference>
<keyword evidence="4 8" id="KW-0862">Zinc</keyword>
<comment type="subcellular location">
    <subcellularLocation>
        <location evidence="1 7 8">Nucleus</location>
    </subcellularLocation>
</comment>
<evidence type="ECO:0000256" key="8">
    <source>
        <dbReference type="RuleBase" id="RU368078"/>
    </source>
</evidence>
<dbReference type="GeneID" id="2912524"/>
<dbReference type="Pfam" id="PF08711">
    <property type="entry name" value="Med26"/>
    <property type="match status" value="1"/>
</dbReference>
<feature type="compositionally biased region" description="Polar residues" evidence="10">
    <location>
        <begin position="108"/>
        <end position="120"/>
    </location>
</feature>
<evidence type="ECO:0000256" key="10">
    <source>
        <dbReference type="SAM" id="MobiDB-lite"/>
    </source>
</evidence>
<proteinExistence type="inferred from homology"/>
<keyword evidence="2 8" id="KW-0479">Metal-binding</keyword>
<dbReference type="FunFam" id="1.10.472.30:FF:000003">
    <property type="entry name" value="Transcription elongation factor S-II"/>
    <property type="match status" value="1"/>
</dbReference>
<feature type="domain" description="TFIIS N-terminal" evidence="12">
    <location>
        <begin position="6"/>
        <end position="79"/>
    </location>
</feature>
<dbReference type="KEGG" id="yli:2912524"/>
<dbReference type="GO" id="GO:0008270">
    <property type="term" value="F:zinc ion binding"/>
    <property type="evidence" value="ECO:0007669"/>
    <property type="project" value="UniProtKB-UniRule"/>
</dbReference>
<dbReference type="InterPro" id="IPR035441">
    <property type="entry name" value="TFIIS/LEDGF_dom_sf"/>
</dbReference>
<protein>
    <recommendedName>
        <fullName evidence="8">Transcription elongation factor</fullName>
    </recommendedName>
</protein>
<dbReference type="InterPro" id="IPR036575">
    <property type="entry name" value="TFIIS_cen_dom_sf"/>
</dbReference>
<dbReference type="PROSITE" id="PS51319">
    <property type="entry name" value="TFIIS_N"/>
    <property type="match status" value="1"/>
</dbReference>
<dbReference type="PIRSF" id="PIRSF006704">
    <property type="entry name" value="TF_IIS"/>
    <property type="match status" value="1"/>
</dbReference>
<evidence type="ECO:0000313" key="14">
    <source>
        <dbReference type="EMBL" id="AOW05160.1"/>
    </source>
</evidence>
<evidence type="ECO:0000313" key="16">
    <source>
        <dbReference type="Proteomes" id="UP000182444"/>
    </source>
</evidence>
<reference evidence="15 17" key="2">
    <citation type="submission" date="2018-07" db="EMBL/GenBank/DDBJ databases">
        <title>Draft Genome Assemblies for Five Robust Yarrowia lipolytica Strains Exhibiting High Lipid Production and Pentose Sugar Utilization and Sugar Alcohol Secretion from Undetoxified Lignocellulosic Biomass Hydrolysates.</title>
        <authorList>
            <consortium name="DOE Joint Genome Institute"/>
            <person name="Walker C."/>
            <person name="Ryu S."/>
            <person name="Na H."/>
            <person name="Zane M."/>
            <person name="LaButti K."/>
            <person name="Lipzen A."/>
            <person name="Haridas S."/>
            <person name="Barry K."/>
            <person name="Grigoriev I.V."/>
            <person name="Quarterman J."/>
            <person name="Slininger P."/>
            <person name="Dien B."/>
            <person name="Trinh C.T."/>
        </authorList>
    </citation>
    <scope>NUCLEOTIDE SEQUENCE [LARGE SCALE GENOMIC DNA]</scope>
    <source>
        <strain evidence="15 17">YB392</strain>
    </source>
</reference>
<dbReference type="Gene3D" id="2.20.25.10">
    <property type="match status" value="1"/>
</dbReference>
<evidence type="ECO:0000259" key="12">
    <source>
        <dbReference type="PROSITE" id="PS51319"/>
    </source>
</evidence>
<keyword evidence="8" id="KW-0238">DNA-binding</keyword>
<dbReference type="SMART" id="SM00509">
    <property type="entry name" value="TFS2N"/>
    <property type="match status" value="1"/>
</dbReference>
<evidence type="ECO:0000256" key="7">
    <source>
        <dbReference type="PROSITE-ProRule" id="PRU00649"/>
    </source>
</evidence>
<dbReference type="GO" id="GO:0031564">
    <property type="term" value="P:transcription antitermination"/>
    <property type="evidence" value="ECO:0007669"/>
    <property type="project" value="TreeGrafter"/>
</dbReference>
<evidence type="ECO:0000256" key="6">
    <source>
        <dbReference type="PROSITE-ProRule" id="PRU00472"/>
    </source>
</evidence>
<sequence length="295" mass="32858">MGLSVAEIKKLMADLEKASGEAVYDILQVLHKEVEPTEKLLRETKLGIAVNKLRTSSDSRISDLVKKMIKSWKDTVTAQKRDASKKVEGKKETKEESRPVKSSSASSGNATSYTPPSGQRTPAKDGVSTEIYSDKVRNRCIDVTYTALAVGMTAHPNEVLACAKAIENEVYKMENGTGGNYRPKMRSLYINLKDPKNPGLRGNVISGKISAERLCRMSPQEMASDELKKEIEEMEKQNLFAARGATEQRAVTDRFTCGKCKQKKVSYYQMQTRSADEPLTTFCTCENCGTRWKFS</sequence>
<dbReference type="FunFam" id="2.20.25.10:FF:000001">
    <property type="entry name" value="Probable Transcription elongation factor S-II"/>
    <property type="match status" value="1"/>
</dbReference>
<dbReference type="PANTHER" id="PTHR11477:SF0">
    <property type="entry name" value="IP08861P-RELATED"/>
    <property type="match status" value="1"/>
</dbReference>
<dbReference type="Pfam" id="PF01096">
    <property type="entry name" value="Zn_ribbon_TFIIS"/>
    <property type="match status" value="1"/>
</dbReference>
<accession>A0A1D8NHQ0</accession>
<keyword evidence="8" id="KW-0805">Transcription regulation</keyword>
<dbReference type="SUPFAM" id="SSF57783">
    <property type="entry name" value="Zinc beta-ribbon"/>
    <property type="match status" value="1"/>
</dbReference>
<dbReference type="VEuPathDB" id="FungiDB:YALI0_E09196g"/>
<dbReference type="Proteomes" id="UP000256601">
    <property type="component" value="Unassembled WGS sequence"/>
</dbReference>
<feature type="region of interest" description="Disordered" evidence="10">
    <location>
        <begin position="79"/>
        <end position="129"/>
    </location>
</feature>
<comment type="function">
    <text evidence="8">Necessary for efficient RNA polymerase II transcription elongation past template-encoded arresting sites.</text>
</comment>
<dbReference type="SMART" id="SM00440">
    <property type="entry name" value="ZnF_C2C2"/>
    <property type="match status" value="1"/>
</dbReference>
<dbReference type="OMA" id="RFVVMTH"/>
<dbReference type="EMBL" id="KZ857331">
    <property type="protein sequence ID" value="RDW26947.1"/>
    <property type="molecule type" value="Genomic_DNA"/>
</dbReference>
<evidence type="ECO:0000256" key="3">
    <source>
        <dbReference type="ARBA" id="ARBA00022771"/>
    </source>
</evidence>
<dbReference type="SUPFAM" id="SSF47676">
    <property type="entry name" value="Conserved domain common to transcription factors TFIIS, elongin A, CRSP70"/>
    <property type="match status" value="1"/>
</dbReference>
<dbReference type="InterPro" id="IPR003618">
    <property type="entry name" value="TFIIS_cen_dom"/>
</dbReference>
<dbReference type="EMBL" id="CP017557">
    <property type="protein sequence ID" value="AOW05160.1"/>
    <property type="molecule type" value="Genomic_DNA"/>
</dbReference>
<evidence type="ECO:0000259" key="13">
    <source>
        <dbReference type="PROSITE" id="PS51321"/>
    </source>
</evidence>
<evidence type="ECO:0000256" key="2">
    <source>
        <dbReference type="ARBA" id="ARBA00022723"/>
    </source>
</evidence>